<protein>
    <submittedName>
        <fullName evidence="5">SacI homology domain-containing protein</fullName>
    </submittedName>
</protein>
<keyword evidence="2" id="KW-0732">Signal</keyword>
<dbReference type="Pfam" id="PF02383">
    <property type="entry name" value="Syja_N"/>
    <property type="match status" value="1"/>
</dbReference>
<dbReference type="PANTHER" id="PTHR45662">
    <property type="entry name" value="PHOSPHATIDYLINOSITIDE PHOSPHATASE SAC1"/>
    <property type="match status" value="1"/>
</dbReference>
<dbReference type="InterPro" id="IPR022158">
    <property type="entry name" value="Inositol_phosphatase"/>
</dbReference>
<dbReference type="GO" id="GO:0046856">
    <property type="term" value="P:phosphatidylinositol dephosphorylation"/>
    <property type="evidence" value="ECO:0007669"/>
    <property type="project" value="TreeGrafter"/>
</dbReference>
<evidence type="ECO:0000313" key="6">
    <source>
        <dbReference type="Proteomes" id="UP000327118"/>
    </source>
</evidence>
<name>A0A5N6ZCZ0_9EURO</name>
<dbReference type="InterPro" id="IPR034753">
    <property type="entry name" value="hSac2"/>
</dbReference>
<feature type="domain" description="SAC" evidence="3">
    <location>
        <begin position="262"/>
        <end position="631"/>
    </location>
</feature>
<dbReference type="Pfam" id="PF12456">
    <property type="entry name" value="hSac2"/>
    <property type="match status" value="1"/>
</dbReference>
<feature type="chain" id="PRO_5024816405" evidence="2">
    <location>
        <begin position="21"/>
        <end position="951"/>
    </location>
</feature>
<accession>A0A5N6ZCZ0</accession>
<feature type="region of interest" description="Disordered" evidence="1">
    <location>
        <begin position="125"/>
        <end position="168"/>
    </location>
</feature>
<evidence type="ECO:0000259" key="3">
    <source>
        <dbReference type="PROSITE" id="PS50275"/>
    </source>
</evidence>
<evidence type="ECO:0000256" key="1">
    <source>
        <dbReference type="SAM" id="MobiDB-lite"/>
    </source>
</evidence>
<keyword evidence="6" id="KW-1185">Reference proteome</keyword>
<reference evidence="6" key="1">
    <citation type="submission" date="2019-04" db="EMBL/GenBank/DDBJ databases">
        <title>Friends and foes A comparative genomics studyof 23 Aspergillus species from section Flavi.</title>
        <authorList>
            <consortium name="DOE Joint Genome Institute"/>
            <person name="Kjaerbolling I."/>
            <person name="Vesth T."/>
            <person name="Frisvad J.C."/>
            <person name="Nybo J.L."/>
            <person name="Theobald S."/>
            <person name="Kildgaard S."/>
            <person name="Isbrandt T."/>
            <person name="Kuo A."/>
            <person name="Sato A."/>
            <person name="Lyhne E.K."/>
            <person name="Kogle M.E."/>
            <person name="Wiebenga A."/>
            <person name="Kun R.S."/>
            <person name="Lubbers R.J."/>
            <person name="Makela M.R."/>
            <person name="Barry K."/>
            <person name="Chovatia M."/>
            <person name="Clum A."/>
            <person name="Daum C."/>
            <person name="Haridas S."/>
            <person name="He G."/>
            <person name="LaButti K."/>
            <person name="Lipzen A."/>
            <person name="Mondo S."/>
            <person name="Riley R."/>
            <person name="Salamov A."/>
            <person name="Simmons B.A."/>
            <person name="Magnuson J.K."/>
            <person name="Henrissat B."/>
            <person name="Mortensen U.H."/>
            <person name="Larsen T.O."/>
            <person name="Devries R.P."/>
            <person name="Grigoriev I.V."/>
            <person name="Machida M."/>
            <person name="Baker S.E."/>
            <person name="Andersen M.R."/>
        </authorList>
    </citation>
    <scope>NUCLEOTIDE SEQUENCE [LARGE SCALE GENOMIC DNA]</scope>
    <source>
        <strain evidence="6">CBS 553.77</strain>
    </source>
</reference>
<dbReference type="OrthoDB" id="405996at2759"/>
<proteinExistence type="predicted"/>
<dbReference type="GO" id="GO:0043812">
    <property type="term" value="F:phosphatidylinositol-4-phosphate phosphatase activity"/>
    <property type="evidence" value="ECO:0007669"/>
    <property type="project" value="TreeGrafter"/>
</dbReference>
<dbReference type="PROSITE" id="PS51791">
    <property type="entry name" value="HSAC2"/>
    <property type="match status" value="1"/>
</dbReference>
<gene>
    <name evidence="5" type="ORF">BDV28DRAFT_129119</name>
</gene>
<organism evidence="5 6">
    <name type="scientific">Aspergillus coremiiformis</name>
    <dbReference type="NCBI Taxonomy" id="138285"/>
    <lineage>
        <taxon>Eukaryota</taxon>
        <taxon>Fungi</taxon>
        <taxon>Dikarya</taxon>
        <taxon>Ascomycota</taxon>
        <taxon>Pezizomycotina</taxon>
        <taxon>Eurotiomycetes</taxon>
        <taxon>Eurotiomycetidae</taxon>
        <taxon>Eurotiales</taxon>
        <taxon>Aspergillaceae</taxon>
        <taxon>Aspergillus</taxon>
        <taxon>Aspergillus subgen. Circumdati</taxon>
    </lineage>
</organism>
<dbReference type="PANTHER" id="PTHR45662:SF7">
    <property type="entry name" value="SACI DOMAIN PROTEIN (AFU_ORTHOLOGUE AFUA_1G15890)"/>
    <property type="match status" value="1"/>
</dbReference>
<feature type="signal peptide" evidence="2">
    <location>
        <begin position="1"/>
        <end position="20"/>
    </location>
</feature>
<feature type="domain" description="HSac2" evidence="4">
    <location>
        <begin position="701"/>
        <end position="848"/>
    </location>
</feature>
<evidence type="ECO:0000256" key="2">
    <source>
        <dbReference type="SAM" id="SignalP"/>
    </source>
</evidence>
<dbReference type="AlphaFoldDB" id="A0A5N6ZCZ0"/>
<evidence type="ECO:0000259" key="4">
    <source>
        <dbReference type="PROSITE" id="PS51791"/>
    </source>
</evidence>
<dbReference type="InterPro" id="IPR002013">
    <property type="entry name" value="SAC_dom"/>
</dbReference>
<sequence>MPALLRKLVVFAAIDGLILQFPGNGLRHNGNGEPSSIQIDYKTNRISFLPAYPANQKEQDSGLEAFGLVGLLTVASYSFLVSITQRQQVAQIQGKPIYTITNVAVIPTSSQEDAIRAISQAKEQLLQGENEQDETASEGSISDAETEEENIDVSSVPASPVRETPHTSSIAEDVIEKRARFGRFAANWLSRKTLGLPGFGSAGQNNKGPSNNTDQPIAQSVATDVNKVEAMPEAAGSLQQTARQPLSTDPMVELLPKLLRYTKLLFASHNFFFAYDYDLTRNIAGQRLTPNNHLPLHKVVDDLFFWNKHLMAPFITADAHSFVLPLMQGYVGQREFTMATISDHRPIESGDSTHQRAEGCVLGEKHEAKASDPDTNKRNFLLTLISRRSVKRPGLRYLRRGVDDEGNTANGVETEQILSVADWDSAHNIYSHLQVRGSIPLYFAQSPYAFKPVPVLHHSIETNQFAFDRHFRDLSRRYGKIQVVSLIDKHAGEKKLGEQYEKYTRALNQSGGIDGTPLGFEWFDFHNECRGMKFENVSRLVDNLENTLDEYGDAVVRNNVVVRGQTGIVRTNCMDCLDRTGVAQCAFGQWALERQLKQEGIDIDLGGDSSTQWFNTLWADNGDAISKQYSSTAALKGDYTRTRKRDYRGALNDLGLTLTRYFNNIVSDYFSQACIDYLLGNVSTQVFEEFSTEMQTADPGISVQKLRQNAIDTSCRIVISEQSEEFLGGWTMLTPRQPNSLRTLPFEEAVLLLTDAAIYSCRFDWNTDKVLSFERIDLRSVTRINYGTYITSILTDTQTDEHGNVGLVIEYREGDTNALRVNTRSLQSNVDTKTLDSNASSSNEWDIYSWFKGTPRSTTRFIAFKALPLSNSVTQTKESSVTVSETDWVRTICEEIERAMKAGEVRRSDPSDQEEETSVIEASDIISLEDAKKRTGILEHLVYDIKKLVWA</sequence>
<dbReference type="PROSITE" id="PS50275">
    <property type="entry name" value="SAC"/>
    <property type="match status" value="1"/>
</dbReference>
<dbReference type="EMBL" id="ML739054">
    <property type="protein sequence ID" value="KAE8355328.1"/>
    <property type="molecule type" value="Genomic_DNA"/>
</dbReference>
<evidence type="ECO:0000313" key="5">
    <source>
        <dbReference type="EMBL" id="KAE8355328.1"/>
    </source>
</evidence>
<dbReference type="Proteomes" id="UP000327118">
    <property type="component" value="Unassembled WGS sequence"/>
</dbReference>
<dbReference type="GO" id="GO:0005783">
    <property type="term" value="C:endoplasmic reticulum"/>
    <property type="evidence" value="ECO:0007669"/>
    <property type="project" value="TreeGrafter"/>
</dbReference>